<organism evidence="3 4">
    <name type="scientific">Euzebya pacifica</name>
    <dbReference type="NCBI Taxonomy" id="1608957"/>
    <lineage>
        <taxon>Bacteria</taxon>
        <taxon>Bacillati</taxon>
        <taxon>Actinomycetota</taxon>
        <taxon>Nitriliruptoria</taxon>
        <taxon>Euzebyales</taxon>
    </lineage>
</organism>
<dbReference type="RefSeq" id="WP_114593025.1">
    <property type="nucleotide sequence ID" value="NZ_CAXIBR010000001.1"/>
</dbReference>
<proteinExistence type="predicted"/>
<feature type="signal peptide" evidence="2">
    <location>
        <begin position="1"/>
        <end position="19"/>
    </location>
</feature>
<dbReference type="Proteomes" id="UP000264006">
    <property type="component" value="Chromosome"/>
</dbReference>
<evidence type="ECO:0000256" key="2">
    <source>
        <dbReference type="SAM" id="SignalP"/>
    </source>
</evidence>
<accession>A0A346Y2M2</accession>
<dbReference type="KEGG" id="euz:DVS28_a4051"/>
<feature type="chain" id="PRO_5039057498" evidence="2">
    <location>
        <begin position="20"/>
        <end position="106"/>
    </location>
</feature>
<feature type="region of interest" description="Disordered" evidence="1">
    <location>
        <begin position="49"/>
        <end position="70"/>
    </location>
</feature>
<name>A0A346Y2M2_9ACTN</name>
<keyword evidence="2" id="KW-0732">Signal</keyword>
<feature type="compositionally biased region" description="Acidic residues" evidence="1">
    <location>
        <begin position="59"/>
        <end position="70"/>
    </location>
</feature>
<protein>
    <submittedName>
        <fullName evidence="3">Uncharacterized protein</fullName>
    </submittedName>
</protein>
<gene>
    <name evidence="3" type="ORF">DVS28_a4051</name>
</gene>
<keyword evidence="4" id="KW-1185">Reference proteome</keyword>
<dbReference type="Gene3D" id="3.30.505.20">
    <property type="match status" value="1"/>
</dbReference>
<dbReference type="AlphaFoldDB" id="A0A346Y2M2"/>
<dbReference type="EMBL" id="CP031165">
    <property type="protein sequence ID" value="AXV08719.1"/>
    <property type="molecule type" value="Genomic_DNA"/>
</dbReference>
<evidence type="ECO:0000313" key="3">
    <source>
        <dbReference type="EMBL" id="AXV08719.1"/>
    </source>
</evidence>
<reference evidence="3 4" key="1">
    <citation type="submission" date="2018-09" db="EMBL/GenBank/DDBJ databases">
        <title>Complete genome sequence of Euzebya sp. DY32-46 isolated from seawater of Pacific Ocean.</title>
        <authorList>
            <person name="Xu L."/>
            <person name="Wu Y.-H."/>
            <person name="Xu X.-W."/>
        </authorList>
    </citation>
    <scope>NUCLEOTIDE SEQUENCE [LARGE SCALE GENOMIC DNA]</scope>
    <source>
        <strain evidence="3 4">DY32-46</strain>
    </source>
</reference>
<sequence>MNRKLIAVLLGALATAALAMGGVAIAGGEDENEGPDTPITGEALDRASAAALAHTGEGEVTETEVGDEESYYEVEVTLPDGSEVDVQLDESFAVVGEEVEDGADDD</sequence>
<evidence type="ECO:0000256" key="1">
    <source>
        <dbReference type="SAM" id="MobiDB-lite"/>
    </source>
</evidence>
<evidence type="ECO:0000313" key="4">
    <source>
        <dbReference type="Proteomes" id="UP000264006"/>
    </source>
</evidence>